<keyword evidence="3" id="KW-0812">Transmembrane</keyword>
<evidence type="ECO:0000256" key="3">
    <source>
        <dbReference type="SAM" id="Phobius"/>
    </source>
</evidence>
<dbReference type="AlphaFoldDB" id="A0A402AUW6"/>
<dbReference type="OrthoDB" id="164641at2"/>
<gene>
    <name evidence="5" type="ORF">KDK_67020</name>
</gene>
<accession>A0A402AUW6</accession>
<feature type="transmembrane region" description="Helical" evidence="3">
    <location>
        <begin position="197"/>
        <end position="218"/>
    </location>
</feature>
<evidence type="ECO:0000256" key="2">
    <source>
        <dbReference type="ARBA" id="ARBA00023008"/>
    </source>
</evidence>
<dbReference type="InterPro" id="IPR014756">
    <property type="entry name" value="Ig_E-set"/>
</dbReference>
<organism evidence="5 6">
    <name type="scientific">Dictyobacter kobayashii</name>
    <dbReference type="NCBI Taxonomy" id="2014872"/>
    <lineage>
        <taxon>Bacteria</taxon>
        <taxon>Bacillati</taxon>
        <taxon>Chloroflexota</taxon>
        <taxon>Ktedonobacteria</taxon>
        <taxon>Ktedonobacterales</taxon>
        <taxon>Dictyobacteraceae</taxon>
        <taxon>Dictyobacter</taxon>
    </lineage>
</organism>
<name>A0A402AUW6_9CHLR</name>
<evidence type="ECO:0000256" key="1">
    <source>
        <dbReference type="ARBA" id="ARBA00022729"/>
    </source>
</evidence>
<keyword evidence="1" id="KW-0732">Signal</keyword>
<dbReference type="GO" id="GO:0005507">
    <property type="term" value="F:copper ion binding"/>
    <property type="evidence" value="ECO:0007669"/>
    <property type="project" value="InterPro"/>
</dbReference>
<sequence>MERFQCWWSWTHKKQPGFRGWGVVFCLPGSMLILLLLCCCTTLALARPTQIMYAEYSSSNPAANALLAAAPTSVAVHFSARLDMQRSMLVVLDVNGKQVSSGSMHIDSTDPSTLMVDMQANQSEIYIVNWHTVTEEGNYHDGGSFRFFVHISPLLKNVLAQATAGAFAQPSSPAKQVTGAHAGAAAAPQPDKISVPLWIAGVIGLCGLAVGAGVMWSFSQQAEQRRAIALIVPIDDE</sequence>
<comment type="caution">
    <text evidence="5">The sequence shown here is derived from an EMBL/GenBank/DDBJ whole genome shotgun (WGS) entry which is preliminary data.</text>
</comment>
<dbReference type="GO" id="GO:0046688">
    <property type="term" value="P:response to copper ion"/>
    <property type="evidence" value="ECO:0007669"/>
    <property type="project" value="InterPro"/>
</dbReference>
<reference evidence="6" key="1">
    <citation type="submission" date="2018-12" db="EMBL/GenBank/DDBJ databases">
        <title>Tengunoibacter tsumagoiensis gen. nov., sp. nov., Dictyobacter kobayashii sp. nov., D. alpinus sp. nov., and D. joshuensis sp. nov. and description of Dictyobacteraceae fam. nov. within the order Ktedonobacterales isolated from Tengu-no-mugimeshi.</title>
        <authorList>
            <person name="Wang C.M."/>
            <person name="Zheng Y."/>
            <person name="Sakai Y."/>
            <person name="Toyoda A."/>
            <person name="Minakuchi Y."/>
            <person name="Abe K."/>
            <person name="Yokota A."/>
            <person name="Yabe S."/>
        </authorList>
    </citation>
    <scope>NUCLEOTIDE SEQUENCE [LARGE SCALE GENOMIC DNA]</scope>
    <source>
        <strain evidence="6">Uno11</strain>
    </source>
</reference>
<dbReference type="SUPFAM" id="SSF81296">
    <property type="entry name" value="E set domains"/>
    <property type="match status" value="1"/>
</dbReference>
<dbReference type="InterPro" id="IPR014755">
    <property type="entry name" value="Cu-Rt/internalin_Ig-like"/>
</dbReference>
<dbReference type="InterPro" id="IPR007348">
    <property type="entry name" value="CopC_dom"/>
</dbReference>
<keyword evidence="3" id="KW-1133">Transmembrane helix</keyword>
<dbReference type="EMBL" id="BIFS01000002">
    <property type="protein sequence ID" value="GCE22902.1"/>
    <property type="molecule type" value="Genomic_DNA"/>
</dbReference>
<evidence type="ECO:0000259" key="4">
    <source>
        <dbReference type="Pfam" id="PF04234"/>
    </source>
</evidence>
<dbReference type="Pfam" id="PF04234">
    <property type="entry name" value="CopC"/>
    <property type="match status" value="1"/>
</dbReference>
<keyword evidence="2" id="KW-0186">Copper</keyword>
<proteinExistence type="predicted"/>
<keyword evidence="3" id="KW-0472">Membrane</keyword>
<feature type="domain" description="CopC" evidence="4">
    <location>
        <begin position="55"/>
        <end position="147"/>
    </location>
</feature>
<evidence type="ECO:0000313" key="5">
    <source>
        <dbReference type="EMBL" id="GCE22902.1"/>
    </source>
</evidence>
<dbReference type="GO" id="GO:0042597">
    <property type="term" value="C:periplasmic space"/>
    <property type="evidence" value="ECO:0007669"/>
    <property type="project" value="InterPro"/>
</dbReference>
<keyword evidence="6" id="KW-1185">Reference proteome</keyword>
<evidence type="ECO:0000313" key="6">
    <source>
        <dbReference type="Proteomes" id="UP000287188"/>
    </source>
</evidence>
<dbReference type="Proteomes" id="UP000287188">
    <property type="component" value="Unassembled WGS sequence"/>
</dbReference>
<protein>
    <recommendedName>
        <fullName evidence="4">CopC domain-containing protein</fullName>
    </recommendedName>
</protein>
<dbReference type="Gene3D" id="2.60.40.1220">
    <property type="match status" value="1"/>
</dbReference>
<dbReference type="RefSeq" id="WP_126556381.1">
    <property type="nucleotide sequence ID" value="NZ_BIFS01000002.1"/>
</dbReference>